<evidence type="ECO:0000256" key="2">
    <source>
        <dbReference type="ARBA" id="ARBA00022679"/>
    </source>
</evidence>
<dbReference type="InterPro" id="IPR000577">
    <property type="entry name" value="Carb_kinase_FGGY"/>
</dbReference>
<evidence type="ECO:0000256" key="1">
    <source>
        <dbReference type="ARBA" id="ARBA00009156"/>
    </source>
</evidence>
<keyword evidence="3" id="KW-0418">Kinase</keyword>
<evidence type="ECO:0000259" key="4">
    <source>
        <dbReference type="Pfam" id="PF00370"/>
    </source>
</evidence>
<feature type="domain" description="Carbohydrate kinase FGGY C-terminal" evidence="5">
    <location>
        <begin position="261"/>
        <end position="452"/>
    </location>
</feature>
<comment type="similarity">
    <text evidence="1">Belongs to the FGGY kinase family.</text>
</comment>
<dbReference type="GO" id="GO:0005975">
    <property type="term" value="P:carbohydrate metabolic process"/>
    <property type="evidence" value="ECO:0007669"/>
    <property type="project" value="InterPro"/>
</dbReference>
<dbReference type="InterPro" id="IPR018485">
    <property type="entry name" value="FGGY_C"/>
</dbReference>
<evidence type="ECO:0000259" key="5">
    <source>
        <dbReference type="Pfam" id="PF02782"/>
    </source>
</evidence>
<dbReference type="OrthoDB" id="9805576at2"/>
<dbReference type="AlphaFoldDB" id="A0A398DL64"/>
<organism evidence="6 7">
    <name type="scientific">Candidatus Cryosericum septentrionale</name>
    <dbReference type="NCBI Taxonomy" id="2290913"/>
    <lineage>
        <taxon>Bacteria</taxon>
        <taxon>Pseudomonadati</taxon>
        <taxon>Caldisericota/Cryosericota group</taxon>
        <taxon>Candidatus Cryosericota</taxon>
        <taxon>Candidatus Cryosericia</taxon>
        <taxon>Candidatus Cryosericales</taxon>
        <taxon>Candidatus Cryosericaceae</taxon>
        <taxon>Candidatus Cryosericum</taxon>
    </lineage>
</organism>
<evidence type="ECO:0000313" key="6">
    <source>
        <dbReference type="EMBL" id="RIE15640.1"/>
    </source>
</evidence>
<sequence>MKEGYIIAHDVGTSCDKAVLVDLLGKVAGSVREAYEVYYPAEGFAEQNPEDWWNAITRSTKKLLKETEISPSNILGVTFSTQMLGIVPVDGQRTLGNAIIWLDARAKAQADKLMRKFIDGKVFALLAGSPLTAKDGIPKLMWIKENEPEIYKKMKTFIDTSGYVIFKSTGRNVMELSCASGFGLDLKKNEWLEWVFKYAGFDVDKLPTLVPSTEQVGLLSDYSASEMGLMPGTPVFAGSSDVATAATGAGCVADGDGHLYLGTSGWIVVTSNKSPTGRKGVVTIKSTDKTKSLIFAETETAGYCLQWIRDEFYKKESQDPTITNVYSLMDKLVEQVPPGSGNLIFTPWMYGERAPVSDSLVRSMFFNISASHKRENLLRAVYEGVGYNFRWMLEILENDYRLSLSTLRVLGGGAIGDVWVQIISDITGKTLETLPDPQERGAIGAAFCAMIGLGIYPDFASLKEIIKPCKVFKPNPKNKETYDFIYSNYKSLYRNLKYISHKINSKFIKGGLHGGN</sequence>
<dbReference type="Pfam" id="PF02782">
    <property type="entry name" value="FGGY_C"/>
    <property type="match status" value="1"/>
</dbReference>
<evidence type="ECO:0000256" key="3">
    <source>
        <dbReference type="ARBA" id="ARBA00022777"/>
    </source>
</evidence>
<evidence type="ECO:0000313" key="7">
    <source>
        <dbReference type="Proteomes" id="UP000266113"/>
    </source>
</evidence>
<dbReference type="SUPFAM" id="SSF53067">
    <property type="entry name" value="Actin-like ATPase domain"/>
    <property type="match status" value="2"/>
</dbReference>
<keyword evidence="2" id="KW-0808">Transferase</keyword>
<dbReference type="Pfam" id="PF00370">
    <property type="entry name" value="FGGY_N"/>
    <property type="match status" value="1"/>
</dbReference>
<dbReference type="GO" id="GO:0016301">
    <property type="term" value="F:kinase activity"/>
    <property type="evidence" value="ECO:0007669"/>
    <property type="project" value="UniProtKB-KW"/>
</dbReference>
<dbReference type="InterPro" id="IPR050406">
    <property type="entry name" value="FGGY_Carb_Kinase"/>
</dbReference>
<evidence type="ECO:0008006" key="8">
    <source>
        <dbReference type="Google" id="ProtNLM"/>
    </source>
</evidence>
<comment type="caution">
    <text evidence="6">The sequence shown here is derived from an EMBL/GenBank/DDBJ whole genome shotgun (WGS) entry which is preliminary data.</text>
</comment>
<dbReference type="Gene3D" id="3.30.420.40">
    <property type="match status" value="2"/>
</dbReference>
<dbReference type="EMBL" id="QXIY01000047">
    <property type="protein sequence ID" value="RIE15640.1"/>
    <property type="molecule type" value="Genomic_DNA"/>
</dbReference>
<name>A0A398DL64_9BACT</name>
<proteinExistence type="inferred from homology"/>
<dbReference type="PIRSF" id="PIRSF000538">
    <property type="entry name" value="GlpK"/>
    <property type="match status" value="1"/>
</dbReference>
<reference evidence="6 7" key="1">
    <citation type="submission" date="2018-09" db="EMBL/GenBank/DDBJ databases">
        <title>Discovery and Ecogenomic Context for Candidatus Cryosericales, a Global Caldiserica Order Active in Thawing Permafrost.</title>
        <authorList>
            <person name="Martinez M.A."/>
            <person name="Woodcroft B.J."/>
            <person name="Ignacio Espinoza J.C."/>
            <person name="Zayed A."/>
            <person name="Singleton C.M."/>
            <person name="Boyd J."/>
            <person name="Li Y.-F."/>
            <person name="Purvine S."/>
            <person name="Maughan H."/>
            <person name="Hodgkins S.B."/>
            <person name="Anderson D."/>
            <person name="Sederholm M."/>
            <person name="Temperton B."/>
            <person name="Saleska S.R."/>
            <person name="Tyson G.W."/>
            <person name="Rich V.I."/>
        </authorList>
    </citation>
    <scope>NUCLEOTIDE SEQUENCE [LARGE SCALE GENOMIC DNA]</scope>
    <source>
        <strain evidence="6 7">SMC1</strain>
    </source>
</reference>
<dbReference type="CDD" id="cd07805">
    <property type="entry name" value="ASKHA_NBD_FGGY_CvXK-like"/>
    <property type="match status" value="1"/>
</dbReference>
<keyword evidence="7" id="KW-1185">Reference proteome</keyword>
<feature type="domain" description="Carbohydrate kinase FGGY N-terminal" evidence="4">
    <location>
        <begin position="5"/>
        <end position="248"/>
    </location>
</feature>
<dbReference type="RefSeq" id="WP_119086583.1">
    <property type="nucleotide sequence ID" value="NZ_QXIY01000047.1"/>
</dbReference>
<dbReference type="InterPro" id="IPR043129">
    <property type="entry name" value="ATPase_NBD"/>
</dbReference>
<gene>
    <name evidence="6" type="ORF">SMC1_09770</name>
</gene>
<dbReference type="InterPro" id="IPR018484">
    <property type="entry name" value="FGGY_N"/>
</dbReference>
<protein>
    <recommendedName>
        <fullName evidence="8">Carbohydrate kinase</fullName>
    </recommendedName>
</protein>
<accession>A0A398DL64</accession>
<dbReference type="PANTHER" id="PTHR43095">
    <property type="entry name" value="SUGAR KINASE"/>
    <property type="match status" value="1"/>
</dbReference>
<dbReference type="Proteomes" id="UP000266113">
    <property type="component" value="Unassembled WGS sequence"/>
</dbReference>